<evidence type="ECO:0000313" key="5">
    <source>
        <dbReference type="EMBL" id="CAH0056039.1"/>
    </source>
</evidence>
<organism evidence="5 6">
    <name type="scientific">Clonostachys solani</name>
    <dbReference type="NCBI Taxonomy" id="160281"/>
    <lineage>
        <taxon>Eukaryota</taxon>
        <taxon>Fungi</taxon>
        <taxon>Dikarya</taxon>
        <taxon>Ascomycota</taxon>
        <taxon>Pezizomycotina</taxon>
        <taxon>Sordariomycetes</taxon>
        <taxon>Hypocreomycetidae</taxon>
        <taxon>Hypocreales</taxon>
        <taxon>Bionectriaceae</taxon>
        <taxon>Clonostachys</taxon>
    </lineage>
</organism>
<dbReference type="PANTHER" id="PTHR46082:SF11">
    <property type="entry name" value="AAA+ ATPASE DOMAIN-CONTAINING PROTEIN-RELATED"/>
    <property type="match status" value="1"/>
</dbReference>
<sequence>MENPLSKVEGPLRLRNTDYNVAWICALPIEMAAARGMLDKIHADLPIDPQDSNAYTVGSIGLHNVVIACLGEYGTNNAAHVAANMSRSFPLIKVRLMVGIGGGAPSDEFDIRLGDIVVGRRIMQYDLGKITRSGEFERTIVLSNLRPELSSTISKLRAIHESNPTSVPSLVQEMVQRNPGMARYSYPQDSSDMLFSAEYSHYSKSTSCDQCDKSQLIKRCERLSTTPEIHYGGIASANQVIKHGVSRDRIAQELNIICFEMEAAGLMDHFPCLVIRGICDYCDSHKNKTWQKYAAANAAAYAKEILNMMAMTAPRPSASHQIDASKMLIKLAAVEKAKHRRDLMGSLQFHEMYWRQSNIKSAHPVTCEWLPEHELYLTWADAGRLGDHHGFLWISGKPGSGKSTMIKFLSSQEKKIAEINTCVISFFFNARGEDVEKSTTGMYRSILFQLLERFQDVQSILDDSSLVPLGQKGCPSLDVLQELFRNAMPLLGQRSVICYIDALDECDEDQARDMVEHFEDLCQQAVEHGHRFRICFSSRHYPYIHIRNGIRITLEDQAGHRKDLDAYIRSRLQTGRNPEAQDIHDKVLHKAAGVFMWVVLVVEILNKEFQRGRLFAVRRKLETIPDKLGNIFRDIYLRTGMDRQELILCLQWILFAKRPLTPIELYYGILFGLSDLEHSEILTSSIDCLSVEKFILSSSKGLAEVTKGPEPRVQFIHETVRDFLIKGGGLGELLSLEKAYIVAYSHEKLKQCCDAYLNSALSSPLSDGMSLRSTCHSVPLSWHARRIEISSKFPLTEYACLGILYHTNFAAVGVSQDRFVEDFKLVDWIALSNVYRKYEARHPQNLSFGRALNKEGYVHLSKIIHESTVKLASVLHDAVLRADHNYARAILGLEGCKSTEDDSTSSLQWRLSSPPEHAGTFGNRSMIIHAAEHGFISVINSLIDDILPIGNRVLATVSKAPPHAAKSQFDIPNRLAALAVFDEPNSSLCLKNLLSQIARQGFTDISVLLWASGMRIKDQDLIELLFLALSNNHISMAKVLTSAMSPAGHDPIELRQKMTAYIGTLPTLENCPLSGLPSLYNARDLCLIHGIPSGTEDTDDYPFLSEDIGSDAFNNGNIDLQIHPTLAFAAAELGDDVMLNFLIKEGTVMLQRPDGQNVLSCAARNLHESTVELLVEAGADARWQDEYGCTPIVRALAAWRAREQGFFTPRHAHIAETAYQDMAGTPYWHIAQTAYWYIAEREYWKRKLKAIIGLLLARSSNSQARIEAGIQVILLWAIDKNLPNLALALGTVVGSHGSPLPKRVIWWLPDQYYEEGPTNFEV</sequence>
<keyword evidence="6" id="KW-1185">Reference proteome</keyword>
<comment type="caution">
    <text evidence="5">The sequence shown here is derived from an EMBL/GenBank/DDBJ whole genome shotgun (WGS) entry which is preliminary data.</text>
</comment>
<dbReference type="Gene3D" id="3.40.50.1580">
    <property type="entry name" value="Nucleoside phosphorylase domain"/>
    <property type="match status" value="1"/>
</dbReference>
<dbReference type="InterPro" id="IPR053137">
    <property type="entry name" value="NLR-like"/>
</dbReference>
<dbReference type="GO" id="GO:0009116">
    <property type="term" value="P:nucleoside metabolic process"/>
    <property type="evidence" value="ECO:0007669"/>
    <property type="project" value="InterPro"/>
</dbReference>
<dbReference type="GO" id="GO:0003824">
    <property type="term" value="F:catalytic activity"/>
    <property type="evidence" value="ECO:0007669"/>
    <property type="project" value="InterPro"/>
</dbReference>
<dbReference type="InterPro" id="IPR027417">
    <property type="entry name" value="P-loop_NTPase"/>
</dbReference>
<evidence type="ECO:0000256" key="2">
    <source>
        <dbReference type="PROSITE-ProRule" id="PRU00023"/>
    </source>
</evidence>
<dbReference type="Pfam" id="PF01048">
    <property type="entry name" value="PNP_UDP_1"/>
    <property type="match status" value="1"/>
</dbReference>
<name>A0A9N9ZJ37_9HYPO</name>
<dbReference type="Gene3D" id="3.40.50.300">
    <property type="entry name" value="P-loop containing nucleotide triphosphate hydrolases"/>
    <property type="match status" value="1"/>
</dbReference>
<dbReference type="PROSITE" id="PS50088">
    <property type="entry name" value="ANK_REPEAT"/>
    <property type="match status" value="1"/>
</dbReference>
<dbReference type="Pfam" id="PF24883">
    <property type="entry name" value="NPHP3_N"/>
    <property type="match status" value="1"/>
</dbReference>
<dbReference type="Proteomes" id="UP000775872">
    <property type="component" value="Unassembled WGS sequence"/>
</dbReference>
<dbReference type="InterPro" id="IPR002110">
    <property type="entry name" value="Ankyrin_rpt"/>
</dbReference>
<evidence type="ECO:0000256" key="1">
    <source>
        <dbReference type="ARBA" id="ARBA00022737"/>
    </source>
</evidence>
<dbReference type="SMART" id="SM00248">
    <property type="entry name" value="ANK"/>
    <property type="match status" value="4"/>
</dbReference>
<reference evidence="5" key="1">
    <citation type="submission" date="2021-10" db="EMBL/GenBank/DDBJ databases">
        <authorList>
            <person name="Piombo E."/>
        </authorList>
    </citation>
    <scope>NUCLEOTIDE SEQUENCE</scope>
</reference>
<feature type="repeat" description="ANK" evidence="2">
    <location>
        <begin position="1154"/>
        <end position="1186"/>
    </location>
</feature>
<gene>
    <name evidence="5" type="ORF">CSOL1703_00005973</name>
</gene>
<evidence type="ECO:0000259" key="3">
    <source>
        <dbReference type="Pfam" id="PF01048"/>
    </source>
</evidence>
<keyword evidence="1" id="KW-0677">Repeat</keyword>
<dbReference type="OrthoDB" id="194358at2759"/>
<dbReference type="InterPro" id="IPR000845">
    <property type="entry name" value="Nucleoside_phosphorylase_d"/>
</dbReference>
<evidence type="ECO:0000259" key="4">
    <source>
        <dbReference type="Pfam" id="PF24883"/>
    </source>
</evidence>
<keyword evidence="2" id="KW-0040">ANK repeat</keyword>
<dbReference type="Pfam" id="PF12796">
    <property type="entry name" value="Ank_2"/>
    <property type="match status" value="1"/>
</dbReference>
<proteinExistence type="predicted"/>
<feature type="domain" description="Nephrocystin 3-like N-terminal" evidence="4">
    <location>
        <begin position="366"/>
        <end position="539"/>
    </location>
</feature>
<dbReference type="EMBL" id="CABFOC020000063">
    <property type="protein sequence ID" value="CAH0056039.1"/>
    <property type="molecule type" value="Genomic_DNA"/>
</dbReference>
<dbReference type="SUPFAM" id="SSF52540">
    <property type="entry name" value="P-loop containing nucleoside triphosphate hydrolases"/>
    <property type="match status" value="1"/>
</dbReference>
<dbReference type="InterPro" id="IPR036770">
    <property type="entry name" value="Ankyrin_rpt-contain_sf"/>
</dbReference>
<feature type="domain" description="Nucleoside phosphorylase" evidence="3">
    <location>
        <begin position="22"/>
        <end position="305"/>
    </location>
</feature>
<evidence type="ECO:0000313" key="6">
    <source>
        <dbReference type="Proteomes" id="UP000775872"/>
    </source>
</evidence>
<dbReference type="SUPFAM" id="SSF48403">
    <property type="entry name" value="Ankyrin repeat"/>
    <property type="match status" value="1"/>
</dbReference>
<dbReference type="Gene3D" id="1.25.40.20">
    <property type="entry name" value="Ankyrin repeat-containing domain"/>
    <property type="match status" value="1"/>
</dbReference>
<dbReference type="InterPro" id="IPR056884">
    <property type="entry name" value="NPHP3-like_N"/>
</dbReference>
<evidence type="ECO:0008006" key="7">
    <source>
        <dbReference type="Google" id="ProtNLM"/>
    </source>
</evidence>
<accession>A0A9N9ZJ37</accession>
<dbReference type="PANTHER" id="PTHR46082">
    <property type="entry name" value="ATP/GTP-BINDING PROTEIN-RELATED"/>
    <property type="match status" value="1"/>
</dbReference>
<dbReference type="SUPFAM" id="SSF53167">
    <property type="entry name" value="Purine and uridine phosphorylases"/>
    <property type="match status" value="1"/>
</dbReference>
<protein>
    <recommendedName>
        <fullName evidence="7">Nucleoside phosphorylase domain-containing protein</fullName>
    </recommendedName>
</protein>
<dbReference type="InterPro" id="IPR035994">
    <property type="entry name" value="Nucleoside_phosphorylase_sf"/>
</dbReference>